<protein>
    <submittedName>
        <fullName evidence="3">Glutamate synthase [NADPH] small chain</fullName>
        <ecNumber evidence="3">1.4.1.13</ecNumber>
    </submittedName>
</protein>
<name>A0A3B0TS80_9ZZZZ</name>
<keyword evidence="3" id="KW-0560">Oxidoreductase</keyword>
<dbReference type="Pfam" id="PF14691">
    <property type="entry name" value="Fer4_20"/>
    <property type="match status" value="1"/>
</dbReference>
<reference evidence="3" key="1">
    <citation type="submission" date="2018-06" db="EMBL/GenBank/DDBJ databases">
        <authorList>
            <person name="Zhirakovskaya E."/>
        </authorList>
    </citation>
    <scope>NUCLEOTIDE SEQUENCE</scope>
</reference>
<dbReference type="InterPro" id="IPR009051">
    <property type="entry name" value="Helical_ferredxn"/>
</dbReference>
<dbReference type="GO" id="GO:0051536">
    <property type="term" value="F:iron-sulfur cluster binding"/>
    <property type="evidence" value="ECO:0007669"/>
    <property type="project" value="InterPro"/>
</dbReference>
<feature type="domain" description="4Fe-4S ferredoxin-type" evidence="2">
    <location>
        <begin position="520"/>
        <end position="549"/>
    </location>
</feature>
<organism evidence="3">
    <name type="scientific">hydrothermal vent metagenome</name>
    <dbReference type="NCBI Taxonomy" id="652676"/>
    <lineage>
        <taxon>unclassified sequences</taxon>
        <taxon>metagenomes</taxon>
        <taxon>ecological metagenomes</taxon>
    </lineage>
</organism>
<dbReference type="SUPFAM" id="SSF54862">
    <property type="entry name" value="4Fe-4S ferredoxins"/>
    <property type="match status" value="1"/>
</dbReference>
<dbReference type="Pfam" id="PF07992">
    <property type="entry name" value="Pyr_redox_2"/>
    <property type="match status" value="1"/>
</dbReference>
<dbReference type="InterPro" id="IPR028261">
    <property type="entry name" value="DPD_II"/>
</dbReference>
<dbReference type="InterPro" id="IPR017900">
    <property type="entry name" value="4Fe4S_Fe_S_CS"/>
</dbReference>
<dbReference type="Pfam" id="PF12838">
    <property type="entry name" value="Fer4_7"/>
    <property type="match status" value="1"/>
</dbReference>
<sequence length="607" mass="67445">MAGRQPKEPGSHSDRRSDDRTEINGVRYSDDPRDFGWVRKNVPCQSACPAGTDIPAYIWAIMKDKHGLSYEINREANVLPGVLGRICSRPCEDQCRHGWPGNGDPVAICHLKRAAADLKDGGHRLNESLYAPSGKRVAIVGSGPAGIAAAHDLSLMGHDVTLFEREKEPGGMLNYGIPEFRLPRQILHEEIHNALRLGVDLKTGVSIGNGKGEIPLSELRADFDAVLLSTGCMAATELPLRKTPKAGRPEKITNVEYGFDFLVEMHRGVKKHVGERVAVVGAGFTALDCARVARRLGAQEVTIHLRTTEEYIPVSKDEILETKREGITIHGLRTPVALHAGQKGALRAVQFVQNRLGGWRENGRRKAIAIKASEFEIECDTLLIAIGQKTVHDYLDEKISLDRWDNATIDEIGMTSLEGVFGAGDYVEGAGTVIEAVGQGREVAMNIDTWLMGRERRKQAVRIEPVDEPLRERAFDFIERSHMPTENVEKRRSRLDCEVEIGFDGELAHQEAKRCYLCNLDYKIDIDNCIYCRACIEVAPKNCIKMVQGIDINEDGTYGALRETGEWDRVGAIWIDNNECIRCGACYQVCPTKCISISRNQIVMREI</sequence>
<dbReference type="EMBL" id="UOEO01000172">
    <property type="protein sequence ID" value="VAW21475.1"/>
    <property type="molecule type" value="Genomic_DNA"/>
</dbReference>
<evidence type="ECO:0000256" key="1">
    <source>
        <dbReference type="SAM" id="MobiDB-lite"/>
    </source>
</evidence>
<evidence type="ECO:0000259" key="2">
    <source>
        <dbReference type="PROSITE" id="PS51379"/>
    </source>
</evidence>
<feature type="region of interest" description="Disordered" evidence="1">
    <location>
        <begin position="1"/>
        <end position="27"/>
    </location>
</feature>
<dbReference type="AlphaFoldDB" id="A0A3B0TS80"/>
<evidence type="ECO:0000313" key="3">
    <source>
        <dbReference type="EMBL" id="VAW21475.1"/>
    </source>
</evidence>
<feature type="domain" description="4Fe-4S ferredoxin-type" evidence="2">
    <location>
        <begin position="571"/>
        <end position="600"/>
    </location>
</feature>
<dbReference type="PRINTS" id="PR00419">
    <property type="entry name" value="ADXRDTASE"/>
</dbReference>
<accession>A0A3B0TS80</accession>
<dbReference type="Gene3D" id="3.30.70.3270">
    <property type="match status" value="1"/>
</dbReference>
<dbReference type="Gene3D" id="3.50.50.60">
    <property type="entry name" value="FAD/NAD(P)-binding domain"/>
    <property type="match status" value="2"/>
</dbReference>
<dbReference type="InterPro" id="IPR036188">
    <property type="entry name" value="FAD/NAD-bd_sf"/>
</dbReference>
<dbReference type="InterPro" id="IPR017896">
    <property type="entry name" value="4Fe4S_Fe-S-bd"/>
</dbReference>
<dbReference type="PROSITE" id="PS51379">
    <property type="entry name" value="4FE4S_FER_2"/>
    <property type="match status" value="2"/>
</dbReference>
<dbReference type="SUPFAM" id="SSF51971">
    <property type="entry name" value="Nucleotide-binding domain"/>
    <property type="match status" value="2"/>
</dbReference>
<dbReference type="GO" id="GO:0004355">
    <property type="term" value="F:glutamate synthase (NADPH) activity"/>
    <property type="evidence" value="ECO:0007669"/>
    <property type="project" value="UniProtKB-EC"/>
</dbReference>
<proteinExistence type="predicted"/>
<dbReference type="InterPro" id="IPR023753">
    <property type="entry name" value="FAD/NAD-binding_dom"/>
</dbReference>
<gene>
    <name evidence="3" type="ORF">MNBD_ALPHA12-1874</name>
</gene>
<dbReference type="PANTHER" id="PTHR42783">
    <property type="entry name" value="GLUTAMATE SYNTHASE [NADPH] SMALL CHAIN"/>
    <property type="match status" value="1"/>
</dbReference>
<dbReference type="Gene3D" id="1.10.1060.10">
    <property type="entry name" value="Alpha-helical ferredoxin"/>
    <property type="match status" value="1"/>
</dbReference>
<dbReference type="SUPFAM" id="SSF46548">
    <property type="entry name" value="alpha-helical ferredoxin"/>
    <property type="match status" value="2"/>
</dbReference>
<dbReference type="PROSITE" id="PS00198">
    <property type="entry name" value="4FE4S_FER_1"/>
    <property type="match status" value="1"/>
</dbReference>
<dbReference type="EC" id="1.4.1.13" evidence="3"/>
<dbReference type="PANTHER" id="PTHR42783:SF3">
    <property type="entry name" value="GLUTAMATE SYNTHASE [NADPH] SMALL CHAIN-RELATED"/>
    <property type="match status" value="1"/>
</dbReference>